<dbReference type="InterPro" id="IPR041698">
    <property type="entry name" value="Methyltransf_25"/>
</dbReference>
<dbReference type="EMBL" id="JBHSPF010000010">
    <property type="protein sequence ID" value="MFC5627654.1"/>
    <property type="molecule type" value="Genomic_DNA"/>
</dbReference>
<dbReference type="PANTHER" id="PTHR43861">
    <property type="entry name" value="TRANS-ACONITATE 2-METHYLTRANSFERASE-RELATED"/>
    <property type="match status" value="1"/>
</dbReference>
<dbReference type="CDD" id="cd02440">
    <property type="entry name" value="AdoMet_MTases"/>
    <property type="match status" value="1"/>
</dbReference>
<organism evidence="3 4">
    <name type="scientific">Aliibacillus thermotolerans</name>
    <dbReference type="NCBI Taxonomy" id="1834418"/>
    <lineage>
        <taxon>Bacteria</taxon>
        <taxon>Bacillati</taxon>
        <taxon>Bacillota</taxon>
        <taxon>Bacilli</taxon>
        <taxon>Bacillales</taxon>
        <taxon>Bacillaceae</taxon>
        <taxon>Aliibacillus</taxon>
    </lineage>
</organism>
<dbReference type="EC" id="2.1.1.222" evidence="3"/>
<accession>A0ABW0U5X4</accession>
<dbReference type="GO" id="GO:0061542">
    <property type="term" value="F:3-demethylubiquinol 3-O-methyltransferase activity"/>
    <property type="evidence" value="ECO:0007669"/>
    <property type="project" value="UniProtKB-EC"/>
</dbReference>
<dbReference type="EC" id="2.1.1.64" evidence="3"/>
<dbReference type="Proteomes" id="UP001596143">
    <property type="component" value="Unassembled WGS sequence"/>
</dbReference>
<dbReference type="PANTHER" id="PTHR43861:SF3">
    <property type="entry name" value="PUTATIVE (AFU_ORTHOLOGUE AFUA_2G14390)-RELATED"/>
    <property type="match status" value="1"/>
</dbReference>
<dbReference type="GO" id="GO:0102208">
    <property type="term" value="F:2-polyprenyl-6-hydroxyphenol methylase activity"/>
    <property type="evidence" value="ECO:0007669"/>
    <property type="project" value="UniProtKB-EC"/>
</dbReference>
<dbReference type="Gene3D" id="3.40.50.150">
    <property type="entry name" value="Vaccinia Virus protein VP39"/>
    <property type="match status" value="1"/>
</dbReference>
<evidence type="ECO:0000313" key="4">
    <source>
        <dbReference type="Proteomes" id="UP001596143"/>
    </source>
</evidence>
<keyword evidence="3" id="KW-0489">Methyltransferase</keyword>
<dbReference type="GO" id="GO:0032259">
    <property type="term" value="P:methylation"/>
    <property type="evidence" value="ECO:0007669"/>
    <property type="project" value="UniProtKB-KW"/>
</dbReference>
<evidence type="ECO:0000313" key="3">
    <source>
        <dbReference type="EMBL" id="MFC5627654.1"/>
    </source>
</evidence>
<proteinExistence type="predicted"/>
<dbReference type="RefSeq" id="WP_270897422.1">
    <property type="nucleotide sequence ID" value="NZ_JBHSPF010000010.1"/>
</dbReference>
<dbReference type="SUPFAM" id="SSF53335">
    <property type="entry name" value="S-adenosyl-L-methionine-dependent methyltransferases"/>
    <property type="match status" value="1"/>
</dbReference>
<feature type="domain" description="Methyltransferase" evidence="2">
    <location>
        <begin position="39"/>
        <end position="129"/>
    </location>
</feature>
<keyword evidence="1 3" id="KW-0808">Transferase</keyword>
<keyword evidence="4" id="KW-1185">Reference proteome</keyword>
<protein>
    <submittedName>
        <fullName evidence="3">Class I SAM-dependent methyltransferase</fullName>
        <ecNumber evidence="3">2.1.1.222</ecNumber>
        <ecNumber evidence="3">2.1.1.64</ecNumber>
    </submittedName>
</protein>
<evidence type="ECO:0000256" key="1">
    <source>
        <dbReference type="ARBA" id="ARBA00022679"/>
    </source>
</evidence>
<name>A0ABW0U5X4_9BACI</name>
<dbReference type="Pfam" id="PF13649">
    <property type="entry name" value="Methyltransf_25"/>
    <property type="match status" value="1"/>
</dbReference>
<sequence length="199" mass="22653">MKEHWNERFQGETYAYGEEPNVFIKEQAKRLEPSQKVIAFAEGEGRNAVYLARHGHDVTAVDYAVAGLEKTKKLARRYRVEVQTKQVDLLQDELPKGTYDVGLMVFGHFSKQGQKTVLTKLLDAVKPGGIIMMEVYSEAQLQYGTGGPKNLDMLYDPSDLLTWAKKHHLLHYFCGETERNEGVLHTGKCHVIQLAFQKK</sequence>
<dbReference type="InterPro" id="IPR029063">
    <property type="entry name" value="SAM-dependent_MTases_sf"/>
</dbReference>
<gene>
    <name evidence="3" type="ORF">ACFPTR_01910</name>
</gene>
<evidence type="ECO:0000259" key="2">
    <source>
        <dbReference type="Pfam" id="PF13649"/>
    </source>
</evidence>
<reference evidence="4" key="1">
    <citation type="journal article" date="2019" name="Int. J. Syst. Evol. Microbiol.">
        <title>The Global Catalogue of Microorganisms (GCM) 10K type strain sequencing project: providing services to taxonomists for standard genome sequencing and annotation.</title>
        <authorList>
            <consortium name="The Broad Institute Genomics Platform"/>
            <consortium name="The Broad Institute Genome Sequencing Center for Infectious Disease"/>
            <person name="Wu L."/>
            <person name="Ma J."/>
        </authorList>
    </citation>
    <scope>NUCLEOTIDE SEQUENCE [LARGE SCALE GENOMIC DNA]</scope>
    <source>
        <strain evidence="4">CGMCC 1.15790</strain>
    </source>
</reference>
<comment type="caution">
    <text evidence="3">The sequence shown here is derived from an EMBL/GenBank/DDBJ whole genome shotgun (WGS) entry which is preliminary data.</text>
</comment>